<accession>A0A285IQ47</accession>
<sequence>MKRTTLNHTVTVKIKTLCTVALLAATAMTPASALLAKPAAVVADAASQQQTACACFNVEVIGEGPAVILIPGVASSGDVWQSTVEALQADYQLHILTLAGFGGVKPIPMQNWGEGYLALQQQAILGYINKQQLDKPVVIGHSLGGYLALALAAGAPEQIGGAINVDGLPALGALFSQNSAPPENVTTDSDSKPAQRGGFDPMAMARSMASDPGWQQRIASDMTRSDGPTSGRVMGELMRADLRPQLAAIRVPVLTLGALQHGAPYSTPEQVQANYEQQLAKAPAAYHRFAFARNSKHFIMADAPDWLNQQIRQYLTEHHQG</sequence>
<dbReference type="Pfam" id="PF12697">
    <property type="entry name" value="Abhydrolase_6"/>
    <property type="match status" value="1"/>
</dbReference>
<keyword evidence="2" id="KW-0732">Signal</keyword>
<organism evidence="4 5">
    <name type="scientific">Arsukibacterium tuosuense</name>
    <dbReference type="NCBI Taxonomy" id="1323745"/>
    <lineage>
        <taxon>Bacteria</taxon>
        <taxon>Pseudomonadati</taxon>
        <taxon>Pseudomonadota</taxon>
        <taxon>Gammaproteobacteria</taxon>
        <taxon>Chromatiales</taxon>
        <taxon>Chromatiaceae</taxon>
        <taxon>Arsukibacterium</taxon>
    </lineage>
</organism>
<dbReference type="InterPro" id="IPR000073">
    <property type="entry name" value="AB_hydrolase_1"/>
</dbReference>
<dbReference type="Proteomes" id="UP000219353">
    <property type="component" value="Unassembled WGS sequence"/>
</dbReference>
<dbReference type="OrthoDB" id="9779853at2"/>
<dbReference type="RefSeq" id="WP_097110540.1">
    <property type="nucleotide sequence ID" value="NZ_OBEB01000002.1"/>
</dbReference>
<evidence type="ECO:0000313" key="5">
    <source>
        <dbReference type="Proteomes" id="UP000219353"/>
    </source>
</evidence>
<dbReference type="Gene3D" id="3.40.50.1820">
    <property type="entry name" value="alpha/beta hydrolase"/>
    <property type="match status" value="1"/>
</dbReference>
<dbReference type="PANTHER" id="PTHR43798">
    <property type="entry name" value="MONOACYLGLYCEROL LIPASE"/>
    <property type="match status" value="1"/>
</dbReference>
<dbReference type="InterPro" id="IPR029058">
    <property type="entry name" value="AB_hydrolase_fold"/>
</dbReference>
<dbReference type="SUPFAM" id="SSF53474">
    <property type="entry name" value="alpha/beta-Hydrolases"/>
    <property type="match status" value="1"/>
</dbReference>
<keyword evidence="5" id="KW-1185">Reference proteome</keyword>
<dbReference type="GO" id="GO:0016787">
    <property type="term" value="F:hydrolase activity"/>
    <property type="evidence" value="ECO:0007669"/>
    <property type="project" value="UniProtKB-KW"/>
</dbReference>
<dbReference type="PANTHER" id="PTHR43798:SF31">
    <property type="entry name" value="AB HYDROLASE SUPERFAMILY PROTEIN YCLE"/>
    <property type="match status" value="1"/>
</dbReference>
<proteinExistence type="predicted"/>
<dbReference type="InterPro" id="IPR050266">
    <property type="entry name" value="AB_hydrolase_sf"/>
</dbReference>
<feature type="chain" id="PRO_5012628529" evidence="2">
    <location>
        <begin position="34"/>
        <end position="321"/>
    </location>
</feature>
<evidence type="ECO:0000256" key="2">
    <source>
        <dbReference type="SAM" id="SignalP"/>
    </source>
</evidence>
<feature type="domain" description="AB hydrolase-1" evidence="3">
    <location>
        <begin position="67"/>
        <end position="309"/>
    </location>
</feature>
<name>A0A285IQ47_9GAMM</name>
<reference evidence="5" key="1">
    <citation type="submission" date="2017-09" db="EMBL/GenBank/DDBJ databases">
        <authorList>
            <person name="Varghese N."/>
            <person name="Submissions S."/>
        </authorList>
    </citation>
    <scope>NUCLEOTIDE SEQUENCE [LARGE SCALE GENOMIC DNA]</scope>
    <source>
        <strain evidence="5">CGMCC 1.12461</strain>
    </source>
</reference>
<gene>
    <name evidence="4" type="ORF">SAMN06297280_1247</name>
</gene>
<dbReference type="EMBL" id="OBEB01000002">
    <property type="protein sequence ID" value="SNY49081.1"/>
    <property type="molecule type" value="Genomic_DNA"/>
</dbReference>
<feature type="signal peptide" evidence="2">
    <location>
        <begin position="1"/>
        <end position="33"/>
    </location>
</feature>
<evidence type="ECO:0000313" key="4">
    <source>
        <dbReference type="EMBL" id="SNY49081.1"/>
    </source>
</evidence>
<evidence type="ECO:0000259" key="3">
    <source>
        <dbReference type="Pfam" id="PF12697"/>
    </source>
</evidence>
<protein>
    <submittedName>
        <fullName evidence="4">Pimeloyl-ACP methyl ester carboxylesterase</fullName>
    </submittedName>
</protein>
<keyword evidence="1" id="KW-0378">Hydrolase</keyword>
<dbReference type="GO" id="GO:0016020">
    <property type="term" value="C:membrane"/>
    <property type="evidence" value="ECO:0007669"/>
    <property type="project" value="TreeGrafter"/>
</dbReference>
<dbReference type="AlphaFoldDB" id="A0A285IQ47"/>
<evidence type="ECO:0000256" key="1">
    <source>
        <dbReference type="ARBA" id="ARBA00022801"/>
    </source>
</evidence>